<name>A0ABX7FMP5_BRECH</name>
<protein>
    <submittedName>
        <fullName evidence="3">Phage tail family protein</fullName>
    </submittedName>
</protein>
<evidence type="ECO:0000313" key="3">
    <source>
        <dbReference type="EMBL" id="QRG66929.1"/>
    </source>
</evidence>
<evidence type="ECO:0000259" key="1">
    <source>
        <dbReference type="Pfam" id="PF05709"/>
    </source>
</evidence>
<sequence>MRTITYVNPRGESVVFGDSAPLIVTKLEGVGTPKLDIQTQKSPYQDGTTYIASFLNSRSISIEGALLGQSRENVFAIRRMLVAVLNPKRGPGTLRYEYDGGVKEITAVPETGPTFIDSRCGTYRKFVVDFLCPNPFWLDPEGKTEELTAFDGGLTFPLHLPNGFADESPSKSKIIANEGDVETPVEITFFGPATKPIRIQNDTTGEFVEVKQSLFEGEQLVVQTEFGKKSVTKVDASGVVSNAFHYIENNSIFFQLIEGNNKISYSTGYEYERSPVQVKWRERFLGV</sequence>
<dbReference type="Gene3D" id="2.60.120.860">
    <property type="match status" value="1"/>
</dbReference>
<accession>A0ABX7FMP5</accession>
<feature type="domain" description="Siphovirus-type tail component C-terminal" evidence="2">
    <location>
        <begin position="179"/>
        <end position="284"/>
    </location>
</feature>
<dbReference type="EMBL" id="CP069127">
    <property type="protein sequence ID" value="QRG66929.1"/>
    <property type="molecule type" value="Genomic_DNA"/>
</dbReference>
<dbReference type="Pfam" id="PF05709">
    <property type="entry name" value="Sipho_tail"/>
    <property type="match status" value="1"/>
</dbReference>
<gene>
    <name evidence="3" type="ORF">JNE38_26200</name>
</gene>
<keyword evidence="4" id="KW-1185">Reference proteome</keyword>
<dbReference type="InterPro" id="IPR054738">
    <property type="entry name" value="Siphovirus-type_tail_C"/>
</dbReference>
<evidence type="ECO:0000259" key="2">
    <source>
        <dbReference type="Pfam" id="PF22768"/>
    </source>
</evidence>
<proteinExistence type="predicted"/>
<evidence type="ECO:0000313" key="4">
    <source>
        <dbReference type="Proteomes" id="UP000596248"/>
    </source>
</evidence>
<feature type="domain" description="Siphovirus-type tail component RIFT-related" evidence="1">
    <location>
        <begin position="11"/>
        <end position="132"/>
    </location>
</feature>
<dbReference type="Pfam" id="PF22768">
    <property type="entry name" value="SPP1_Dit"/>
    <property type="match status" value="1"/>
</dbReference>
<dbReference type="Proteomes" id="UP000596248">
    <property type="component" value="Chromosome"/>
</dbReference>
<dbReference type="Gene3D" id="2.40.30.200">
    <property type="match status" value="1"/>
</dbReference>
<reference evidence="3 4" key="1">
    <citation type="submission" date="2021-01" db="EMBL/GenBank/DDBJ databases">
        <title>Identification of strong promoters based on the transcriptome of Brevibacillus choshinensis.</title>
        <authorList>
            <person name="Yao D."/>
            <person name="Zhang K."/>
            <person name="Wu J."/>
        </authorList>
    </citation>
    <scope>NUCLEOTIDE SEQUENCE [LARGE SCALE GENOMIC DNA]</scope>
    <source>
        <strain evidence="3 4">HPD31-SP3</strain>
    </source>
</reference>
<dbReference type="InterPro" id="IPR008841">
    <property type="entry name" value="Siphovirus-type_tail_N"/>
</dbReference>
<organism evidence="3 4">
    <name type="scientific">Brevibacillus choshinensis</name>
    <dbReference type="NCBI Taxonomy" id="54911"/>
    <lineage>
        <taxon>Bacteria</taxon>
        <taxon>Bacillati</taxon>
        <taxon>Bacillota</taxon>
        <taxon>Bacilli</taxon>
        <taxon>Bacillales</taxon>
        <taxon>Paenibacillaceae</taxon>
        <taxon>Brevibacillus</taxon>
    </lineage>
</organism>